<evidence type="ECO:0000256" key="1">
    <source>
        <dbReference type="SAM" id="MobiDB-lite"/>
    </source>
</evidence>
<accession>A0A830HVZ1</accession>
<feature type="region of interest" description="Disordered" evidence="1">
    <location>
        <begin position="392"/>
        <end position="414"/>
    </location>
</feature>
<comment type="caution">
    <text evidence="2">The sequence shown here is derived from an EMBL/GenBank/DDBJ whole genome shotgun (WGS) entry which is preliminary data.</text>
</comment>
<feature type="compositionally biased region" description="Low complexity" evidence="1">
    <location>
        <begin position="399"/>
        <end position="414"/>
    </location>
</feature>
<evidence type="ECO:0000313" key="2">
    <source>
        <dbReference type="EMBL" id="GHP11118.1"/>
    </source>
</evidence>
<gene>
    <name evidence="2" type="ORF">PPROV_000984800</name>
</gene>
<dbReference type="Proteomes" id="UP000660262">
    <property type="component" value="Unassembled WGS sequence"/>
</dbReference>
<protein>
    <submittedName>
        <fullName evidence="2">Uncharacterized protein</fullName>
    </submittedName>
</protein>
<dbReference type="EMBL" id="BNJQ01000032">
    <property type="protein sequence ID" value="GHP11118.1"/>
    <property type="molecule type" value="Genomic_DNA"/>
</dbReference>
<proteinExistence type="predicted"/>
<sequence length="414" mass="46013">MSGAPGRDVTRFVDEADPMRSLVSAAEWFSKDGRYALSVMQWEPLAKHPTILKAIKRKSQVKLLCQIAKARPHADVLLYKEIAKLFVVLSEDDFSGGLSPFDVLEWYLEGMTRIPLNKHSGERSPEPAHSAAWNERHNFVQGDDSDRFAGKDEANPSRVVLRLLQFLLRQLSFEFLTDSEKASMEIDRDDLPDTVVDSIVNVIARCWKVMRVDTMGGCTDCEKTMTIIDDVLEVWERHADQNPITFVKDTAGQAVMEIRLVVCRLLELQPILLTSAPYARVRPKLIRLDDKVAIQALNFARHKALSLRSSCLVALAHDDDSLSMPSMPWMRQLIPPGKEDLLVVRVRSGMAPVTPRTMMRTQKDRKKTAALLTAASNGAFVGVVRSPVATTDLARDQTPSSPAAGGSAAPSVLE</sequence>
<organism evidence="2 3">
    <name type="scientific">Pycnococcus provasolii</name>
    <dbReference type="NCBI Taxonomy" id="41880"/>
    <lineage>
        <taxon>Eukaryota</taxon>
        <taxon>Viridiplantae</taxon>
        <taxon>Chlorophyta</taxon>
        <taxon>Pseudoscourfieldiophyceae</taxon>
        <taxon>Pseudoscourfieldiales</taxon>
        <taxon>Pycnococcaceae</taxon>
        <taxon>Pycnococcus</taxon>
    </lineage>
</organism>
<evidence type="ECO:0000313" key="3">
    <source>
        <dbReference type="Proteomes" id="UP000660262"/>
    </source>
</evidence>
<name>A0A830HVZ1_9CHLO</name>
<dbReference type="AlphaFoldDB" id="A0A830HVZ1"/>
<keyword evidence="3" id="KW-1185">Reference proteome</keyword>
<reference evidence="2" key="1">
    <citation type="submission" date="2020-10" db="EMBL/GenBank/DDBJ databases">
        <title>Unveiling of a novel bifunctional photoreceptor, Dualchrome1, isolated from a cosmopolitan green alga.</title>
        <authorList>
            <person name="Suzuki S."/>
            <person name="Kawachi M."/>
        </authorList>
    </citation>
    <scope>NUCLEOTIDE SEQUENCE</scope>
    <source>
        <strain evidence="2">NIES 2893</strain>
    </source>
</reference>